<feature type="region of interest" description="Disordered" evidence="13">
    <location>
        <begin position="1"/>
        <end position="45"/>
    </location>
</feature>
<evidence type="ECO:0000256" key="8">
    <source>
        <dbReference type="ARBA" id="ARBA00022840"/>
    </source>
</evidence>
<evidence type="ECO:0000256" key="9">
    <source>
        <dbReference type="ARBA" id="ARBA00022989"/>
    </source>
</evidence>
<evidence type="ECO:0000256" key="5">
    <source>
        <dbReference type="ARBA" id="ARBA00022729"/>
    </source>
</evidence>
<dbReference type="InterPro" id="IPR008271">
    <property type="entry name" value="Ser/Thr_kinase_AS"/>
</dbReference>
<comment type="subcellular location">
    <subcellularLocation>
        <location evidence="1">Membrane</location>
        <topology evidence="1">Single-pass type I membrane protein</topology>
    </subcellularLocation>
</comment>
<sequence length="701" mass="78991">MGKLDLETQNDDTLTSKPEGNEKIEKDDVSSTKPEESGKPATPSGSLRSILRYSDWKDMVLMTLGTFGCVADGLTMSAMMLVISKLMNAYAVTSLSLADIDKYVLALLYIALGIGAGSFLEIGASQDECKVSRCSNHGPVIRFPFRLKDQPYHCGYPGFEISCIEKKQTILELPYSVSLSVKKINYNSQEIIVHDPDFCLQRQLQNLTLSASPFQFKLASSNYLVDYTFFNCSSEKTHSHYFSSIPCTVLLSNPVYAVDSDNILELLDLSSCHKIYDVILPEDIVNGENYFSLTWSELICGNCEREGKKCRLKSNVGKEPETECIDKPAKAVILSFCLLLLLVIRLYHVYSSDKLERESTKKIEQFLEDYKALKPSRYSYADVKKITNHFKEKLGQGGYGTVYKGRLSSDVLVAVKILNNSKENGEEFINEVGTMGRIHHVNVVRLVGFCADGVKRALIYEFLPNESLEKYIFSKSVKDCSLRWETLQNIALGIAKGIEYLHQGCDKRILHFDIKPHNILLDQNFNPKISDFGLAKLCSKEQSAVSMTTARGTMGYIAPEVLSRNFGNVSYKSDIYSFGMLLLEMVGGRKNIDVTMEKANQVYFPEWVYNQLDKGEEVCIRIEEEGDIKIAKKLTIVGLWCIQWCPIDRPSIKVVIQMLEGGDKLTMPPNPFDSIDSTRTNIRRRKKSLQQELAVISELIE</sequence>
<dbReference type="InterPro" id="IPR025287">
    <property type="entry name" value="WAK_GUB"/>
</dbReference>
<dbReference type="Gene3D" id="3.30.200.20">
    <property type="entry name" value="Phosphorylase Kinase, domain 1"/>
    <property type="match status" value="1"/>
</dbReference>
<dbReference type="Proteomes" id="UP001227230">
    <property type="component" value="Chromosome 16"/>
</dbReference>
<evidence type="ECO:0000256" key="7">
    <source>
        <dbReference type="ARBA" id="ARBA00022777"/>
    </source>
</evidence>
<dbReference type="EMBL" id="CP126663">
    <property type="protein sequence ID" value="WKA06489.1"/>
    <property type="molecule type" value="Genomic_DNA"/>
</dbReference>
<reference evidence="16 17" key="1">
    <citation type="journal article" date="2023" name="Hortic Res">
        <title>The complete reference genome for grapevine (Vitis vinifera L.) genetics and breeding.</title>
        <authorList>
            <person name="Shi X."/>
            <person name="Cao S."/>
            <person name="Wang X."/>
            <person name="Huang S."/>
            <person name="Wang Y."/>
            <person name="Liu Z."/>
            <person name="Liu W."/>
            <person name="Leng X."/>
            <person name="Peng Y."/>
            <person name="Wang N."/>
            <person name="Wang Y."/>
            <person name="Ma Z."/>
            <person name="Xu X."/>
            <person name="Zhang F."/>
            <person name="Xue H."/>
            <person name="Zhong H."/>
            <person name="Wang Y."/>
            <person name="Zhang K."/>
            <person name="Velt A."/>
            <person name="Avia K."/>
            <person name="Holtgrawe D."/>
            <person name="Grimplet J."/>
            <person name="Matus J.T."/>
            <person name="Ware D."/>
            <person name="Wu X."/>
            <person name="Wang H."/>
            <person name="Liu C."/>
            <person name="Fang Y."/>
            <person name="Rustenholz C."/>
            <person name="Cheng Z."/>
            <person name="Xiao H."/>
            <person name="Zhou Y."/>
        </authorList>
    </citation>
    <scope>NUCLEOTIDE SEQUENCE [LARGE SCALE GENOMIC DNA]</scope>
    <source>
        <strain evidence="17">cv. Pinot noir / PN40024</strain>
        <tissue evidence="16">Leaf</tissue>
    </source>
</reference>
<dbReference type="InterPro" id="IPR011009">
    <property type="entry name" value="Kinase-like_dom_sf"/>
</dbReference>
<keyword evidence="11" id="KW-0325">Glycoprotein</keyword>
<feature type="transmembrane region" description="Helical" evidence="14">
    <location>
        <begin position="331"/>
        <end position="350"/>
    </location>
</feature>
<evidence type="ECO:0000256" key="4">
    <source>
        <dbReference type="ARBA" id="ARBA00022692"/>
    </source>
</evidence>
<dbReference type="SMART" id="SM00220">
    <property type="entry name" value="S_TKc"/>
    <property type="match status" value="1"/>
</dbReference>
<feature type="compositionally biased region" description="Basic and acidic residues" evidence="13">
    <location>
        <begin position="19"/>
        <end position="38"/>
    </location>
</feature>
<dbReference type="PANTHER" id="PTHR27009">
    <property type="entry name" value="RUST RESISTANCE KINASE LR10-RELATED"/>
    <property type="match status" value="1"/>
</dbReference>
<accession>A0ABY9DHF4</accession>
<dbReference type="PROSITE" id="PS50011">
    <property type="entry name" value="PROTEIN_KINASE_DOM"/>
    <property type="match status" value="1"/>
</dbReference>
<keyword evidence="8 12" id="KW-0067">ATP-binding</keyword>
<proteinExistence type="predicted"/>
<evidence type="ECO:0000256" key="10">
    <source>
        <dbReference type="ARBA" id="ARBA00023136"/>
    </source>
</evidence>
<evidence type="ECO:0000313" key="17">
    <source>
        <dbReference type="Proteomes" id="UP001227230"/>
    </source>
</evidence>
<feature type="binding site" evidence="12">
    <location>
        <position position="416"/>
    </location>
    <ligand>
        <name>ATP</name>
        <dbReference type="ChEBI" id="CHEBI:30616"/>
    </ligand>
</feature>
<name>A0ABY9DHF4_VITVI</name>
<organism evidence="16 17">
    <name type="scientific">Vitis vinifera</name>
    <name type="common">Grape</name>
    <dbReference type="NCBI Taxonomy" id="29760"/>
    <lineage>
        <taxon>Eukaryota</taxon>
        <taxon>Viridiplantae</taxon>
        <taxon>Streptophyta</taxon>
        <taxon>Embryophyta</taxon>
        <taxon>Tracheophyta</taxon>
        <taxon>Spermatophyta</taxon>
        <taxon>Magnoliopsida</taxon>
        <taxon>eudicotyledons</taxon>
        <taxon>Gunneridae</taxon>
        <taxon>Pentapetalae</taxon>
        <taxon>rosids</taxon>
        <taxon>Vitales</taxon>
        <taxon>Vitaceae</taxon>
        <taxon>Viteae</taxon>
        <taxon>Vitis</taxon>
    </lineage>
</organism>
<dbReference type="SUPFAM" id="SSF56112">
    <property type="entry name" value="Protein kinase-like (PK-like)"/>
    <property type="match status" value="1"/>
</dbReference>
<keyword evidence="4 14" id="KW-0812">Transmembrane</keyword>
<dbReference type="Pfam" id="PF00069">
    <property type="entry name" value="Pkinase"/>
    <property type="match status" value="1"/>
</dbReference>
<keyword evidence="5" id="KW-0732">Signal</keyword>
<dbReference type="InterPro" id="IPR045874">
    <property type="entry name" value="LRK10/LRL21-25-like"/>
</dbReference>
<evidence type="ECO:0000256" key="14">
    <source>
        <dbReference type="SAM" id="Phobius"/>
    </source>
</evidence>
<dbReference type="PROSITE" id="PS00107">
    <property type="entry name" value="PROTEIN_KINASE_ATP"/>
    <property type="match status" value="1"/>
</dbReference>
<dbReference type="InterPro" id="IPR017441">
    <property type="entry name" value="Protein_kinase_ATP_BS"/>
</dbReference>
<evidence type="ECO:0000256" key="3">
    <source>
        <dbReference type="ARBA" id="ARBA00022679"/>
    </source>
</evidence>
<evidence type="ECO:0000256" key="6">
    <source>
        <dbReference type="ARBA" id="ARBA00022741"/>
    </source>
</evidence>
<evidence type="ECO:0000256" key="1">
    <source>
        <dbReference type="ARBA" id="ARBA00004479"/>
    </source>
</evidence>
<keyword evidence="2" id="KW-0723">Serine/threonine-protein kinase</keyword>
<gene>
    <name evidence="16" type="ORF">VitviT2T_024385</name>
</gene>
<evidence type="ECO:0000256" key="12">
    <source>
        <dbReference type="PROSITE-ProRule" id="PRU10141"/>
    </source>
</evidence>
<keyword evidence="10 14" id="KW-0472">Membrane</keyword>
<dbReference type="Pfam" id="PF13947">
    <property type="entry name" value="GUB_WAK_bind"/>
    <property type="match status" value="1"/>
</dbReference>
<dbReference type="Gene3D" id="1.10.510.10">
    <property type="entry name" value="Transferase(Phosphotransferase) domain 1"/>
    <property type="match status" value="1"/>
</dbReference>
<evidence type="ECO:0000259" key="15">
    <source>
        <dbReference type="PROSITE" id="PS50011"/>
    </source>
</evidence>
<evidence type="ECO:0000313" key="16">
    <source>
        <dbReference type="EMBL" id="WKA06489.1"/>
    </source>
</evidence>
<keyword evidence="9 14" id="KW-1133">Transmembrane helix</keyword>
<dbReference type="InterPro" id="IPR000719">
    <property type="entry name" value="Prot_kinase_dom"/>
</dbReference>
<dbReference type="PROSITE" id="PS00108">
    <property type="entry name" value="PROTEIN_KINASE_ST"/>
    <property type="match status" value="1"/>
</dbReference>
<dbReference type="Gene3D" id="1.20.1560.10">
    <property type="entry name" value="ABC transporter type 1, transmembrane domain"/>
    <property type="match status" value="1"/>
</dbReference>
<evidence type="ECO:0000256" key="11">
    <source>
        <dbReference type="ARBA" id="ARBA00023180"/>
    </source>
</evidence>
<evidence type="ECO:0000256" key="13">
    <source>
        <dbReference type="SAM" id="MobiDB-lite"/>
    </source>
</evidence>
<keyword evidence="17" id="KW-1185">Reference proteome</keyword>
<protein>
    <recommendedName>
        <fullName evidence="15">Protein kinase domain-containing protein</fullName>
    </recommendedName>
</protein>
<keyword evidence="3" id="KW-0808">Transferase</keyword>
<feature type="transmembrane region" description="Helical" evidence="14">
    <location>
        <begin position="59"/>
        <end position="83"/>
    </location>
</feature>
<feature type="domain" description="Protein kinase" evidence="15">
    <location>
        <begin position="388"/>
        <end position="673"/>
    </location>
</feature>
<dbReference type="InterPro" id="IPR036640">
    <property type="entry name" value="ABC1_TM_sf"/>
</dbReference>
<keyword evidence="6 12" id="KW-0547">Nucleotide-binding</keyword>
<evidence type="ECO:0000256" key="2">
    <source>
        <dbReference type="ARBA" id="ARBA00022527"/>
    </source>
</evidence>
<feature type="transmembrane region" description="Helical" evidence="14">
    <location>
        <begin position="103"/>
        <end position="123"/>
    </location>
</feature>
<keyword evidence="7" id="KW-0418">Kinase</keyword>